<keyword evidence="10" id="KW-0966">Cell projection</keyword>
<dbReference type="Pfam" id="PF06429">
    <property type="entry name" value="Flg_bbr_C"/>
    <property type="match status" value="1"/>
</dbReference>
<organism evidence="10 11">
    <name type="scientific">Shewanella electrodiphila</name>
    <dbReference type="NCBI Taxonomy" id="934143"/>
    <lineage>
        <taxon>Bacteria</taxon>
        <taxon>Pseudomonadati</taxon>
        <taxon>Pseudomonadota</taxon>
        <taxon>Gammaproteobacteria</taxon>
        <taxon>Alteromonadales</taxon>
        <taxon>Shewanellaceae</taxon>
        <taxon>Shewanella</taxon>
    </lineage>
</organism>
<keyword evidence="6" id="KW-0975">Bacterial flagellum</keyword>
<comment type="subcellular location">
    <subcellularLocation>
        <location evidence="1">Bacterial flagellum</location>
    </subcellularLocation>
    <subcellularLocation>
        <location evidence="2">Secreted</location>
    </subcellularLocation>
</comment>
<keyword evidence="10" id="KW-0282">Flagellum</keyword>
<feature type="domain" description="Flagellar basal-body/hook protein C-terminal" evidence="8">
    <location>
        <begin position="603"/>
        <end position="642"/>
    </location>
</feature>
<evidence type="ECO:0000256" key="2">
    <source>
        <dbReference type="ARBA" id="ARBA00004613"/>
    </source>
</evidence>
<evidence type="ECO:0000256" key="6">
    <source>
        <dbReference type="ARBA" id="ARBA00023143"/>
    </source>
</evidence>
<evidence type="ECO:0000313" key="11">
    <source>
        <dbReference type="Proteomes" id="UP001202134"/>
    </source>
</evidence>
<evidence type="ECO:0000259" key="8">
    <source>
        <dbReference type="Pfam" id="PF06429"/>
    </source>
</evidence>
<dbReference type="SUPFAM" id="SSF64518">
    <property type="entry name" value="Phase 1 flagellin"/>
    <property type="match status" value="1"/>
</dbReference>
<dbReference type="PRINTS" id="PR01005">
    <property type="entry name" value="FLGHOOKAP1"/>
</dbReference>
<dbReference type="Pfam" id="PF00460">
    <property type="entry name" value="Flg_bb_rod"/>
    <property type="match status" value="1"/>
</dbReference>
<dbReference type="EMBL" id="JAKIKU010000002">
    <property type="protein sequence ID" value="MCL1044812.1"/>
    <property type="molecule type" value="Genomic_DNA"/>
</dbReference>
<feature type="domain" description="Flagellar basal body rod protein N-terminal" evidence="7">
    <location>
        <begin position="6"/>
        <end position="35"/>
    </location>
</feature>
<dbReference type="InterPro" id="IPR001444">
    <property type="entry name" value="Flag_bb_rod_N"/>
</dbReference>
<keyword evidence="5" id="KW-0964">Secreted</keyword>
<evidence type="ECO:0000313" key="10">
    <source>
        <dbReference type="EMBL" id="MCL1044812.1"/>
    </source>
</evidence>
<evidence type="ECO:0000256" key="4">
    <source>
        <dbReference type="ARBA" id="ARBA00016244"/>
    </source>
</evidence>
<keyword evidence="11" id="KW-1185">Reference proteome</keyword>
<comment type="similarity">
    <text evidence="3">Belongs to the flagella basal body rod proteins family.</text>
</comment>
<name>A0ABT0KLU4_9GAMM</name>
<sequence length="645" mass="68645">MAVDLLNIARTGVLAAQSQMGVTSNNIANANTVGYHRQVAEQSSLESQKIGNSFYGQGTYVSDVKRIYNDYAARELRIGQTAMSGAETRYTKMNEMDQLYSQIGSMVPDRLTDFFASINSVADLPTDIGMRDSMLGAAQQTATSLNQMQSHLDSQMKQTNSQIGAVADRINEISTELANINLELMKSGGQQDSQLLDQQDALILELSEYSEVNVIPLENGGKSVMLGGSVMLVSGEVAMQVGTTTGDPYPNEPRLTTSTGNQTLVIDGSKLGGQLGELFKFRDETLIPVNQELGQLALGVADAFNEMQSKGFDLNGELGQNIFTDINDPTMAAGRVGEYEGNTGTVKLKVNIDDVGQLTGSSYELSFTAPSSYELKDTKTGEIQALTYDAVNNQLTGGDGFSIQIDSVPAGFADGDRFEIRPNAGAAAGIGVEMTDPKGIAAAGPKIIGESTNSGDTSVQLTSIDRTNANFPLTDSEITIQIDTVTNTYQAFDVDGTAIGGPTAFTPPQISTPFGFDFEIDDSSAGGVIDTYTFDLSFAEGDNSNAVEMAKLSDAKLMNGGTTTLAGVFEGSKLDIGSKTKAAAVTVASNEAVYQQAYNRVQSESGVNLDEEAANLMRFQQSYQASARIMTTAQQMFDSLLSSVR</sequence>
<gene>
    <name evidence="10" type="primary">flgK</name>
    <name evidence="10" type="ORF">L2737_05660</name>
</gene>
<evidence type="ECO:0000259" key="7">
    <source>
        <dbReference type="Pfam" id="PF00460"/>
    </source>
</evidence>
<dbReference type="InterPro" id="IPR019776">
    <property type="entry name" value="Flagellar_basal_body_rod_CS"/>
</dbReference>
<evidence type="ECO:0000256" key="3">
    <source>
        <dbReference type="ARBA" id="ARBA00009677"/>
    </source>
</evidence>
<dbReference type="InterPro" id="IPR002371">
    <property type="entry name" value="FlgK"/>
</dbReference>
<dbReference type="PROSITE" id="PS00588">
    <property type="entry name" value="FLAGELLA_BB_ROD"/>
    <property type="match status" value="1"/>
</dbReference>
<dbReference type="PANTHER" id="PTHR30033">
    <property type="entry name" value="FLAGELLAR HOOK-ASSOCIATED PROTEIN 1"/>
    <property type="match status" value="1"/>
</dbReference>
<keyword evidence="10" id="KW-0969">Cilium</keyword>
<dbReference type="Pfam" id="PF22638">
    <property type="entry name" value="FlgK_D1"/>
    <property type="match status" value="1"/>
</dbReference>
<accession>A0ABT0KLU4</accession>
<dbReference type="RefSeq" id="WP_248955046.1">
    <property type="nucleotide sequence ID" value="NZ_JAKIKU010000002.1"/>
</dbReference>
<dbReference type="InterPro" id="IPR053927">
    <property type="entry name" value="FlgK_helical"/>
</dbReference>
<dbReference type="NCBIfam" id="TIGR02492">
    <property type="entry name" value="flgK_ends"/>
    <property type="match status" value="1"/>
</dbReference>
<dbReference type="InterPro" id="IPR010930">
    <property type="entry name" value="Flg_bb/hook_C_dom"/>
</dbReference>
<evidence type="ECO:0000256" key="1">
    <source>
        <dbReference type="ARBA" id="ARBA00004365"/>
    </source>
</evidence>
<protein>
    <recommendedName>
        <fullName evidence="4">Flagellar hook-associated protein 1</fullName>
    </recommendedName>
</protein>
<reference evidence="10 11" key="1">
    <citation type="submission" date="2022-01" db="EMBL/GenBank/DDBJ databases">
        <title>Whole genome-based taxonomy of the Shewanellaceae.</title>
        <authorList>
            <person name="Martin-Rodriguez A.J."/>
        </authorList>
    </citation>
    <scope>NUCLEOTIDE SEQUENCE [LARGE SCALE GENOMIC DNA]</scope>
    <source>
        <strain evidence="10 11">DSM 24955</strain>
    </source>
</reference>
<comment type="caution">
    <text evidence="10">The sequence shown here is derived from an EMBL/GenBank/DDBJ whole genome shotgun (WGS) entry which is preliminary data.</text>
</comment>
<evidence type="ECO:0000259" key="9">
    <source>
        <dbReference type="Pfam" id="PF22638"/>
    </source>
</evidence>
<feature type="domain" description="Flagellar hook-associated protein FlgK helical" evidence="9">
    <location>
        <begin position="93"/>
        <end position="323"/>
    </location>
</feature>
<evidence type="ECO:0000256" key="5">
    <source>
        <dbReference type="ARBA" id="ARBA00022525"/>
    </source>
</evidence>
<dbReference type="Proteomes" id="UP001202134">
    <property type="component" value="Unassembled WGS sequence"/>
</dbReference>
<proteinExistence type="inferred from homology"/>
<dbReference type="PANTHER" id="PTHR30033:SF1">
    <property type="entry name" value="FLAGELLAR HOOK-ASSOCIATED PROTEIN 1"/>
    <property type="match status" value="1"/>
</dbReference>